<dbReference type="EMBL" id="CP002872">
    <property type="protein sequence ID" value="AEI36834.1"/>
    <property type="molecule type" value="Genomic_DNA"/>
</dbReference>
<evidence type="ECO:0008006" key="3">
    <source>
        <dbReference type="Google" id="ProtNLM"/>
    </source>
</evidence>
<protein>
    <recommendedName>
        <fullName evidence="3">Exonuclease SbcC</fullName>
    </recommendedName>
</protein>
<proteinExistence type="predicted"/>
<keyword evidence="2" id="KW-1185">Reference proteome</keyword>
<reference evidence="1" key="1">
    <citation type="submission" date="2011-05" db="EMBL/GenBank/DDBJ databases">
        <authorList>
            <person name="Kuske C.R."/>
            <person name="Challacombe J.F."/>
            <person name="Siddaramappa S."/>
            <person name="Petersen J.M."/>
            <person name="Bruce D.C."/>
        </authorList>
    </citation>
    <scope>NUCLEOTIDE SEQUENCE</scope>
    <source>
        <strain evidence="1">TX077308</strain>
    </source>
</reference>
<dbReference type="Proteomes" id="UP000000490">
    <property type="component" value="Chromosome"/>
</dbReference>
<accession>A0ABN3ZVB2</accession>
<name>A0ABN3ZVB2_FRAST</name>
<evidence type="ECO:0000313" key="1">
    <source>
        <dbReference type="EMBL" id="AEI36834.1"/>
    </source>
</evidence>
<organism evidence="1 2">
    <name type="scientific">Francisella salina</name>
    <dbReference type="NCBI Taxonomy" id="573569"/>
    <lineage>
        <taxon>Bacteria</taxon>
        <taxon>Pseudomonadati</taxon>
        <taxon>Pseudomonadota</taxon>
        <taxon>Gammaproteobacteria</taxon>
        <taxon>Thiotrichales</taxon>
        <taxon>Francisellaceae</taxon>
        <taxon>Francisella</taxon>
    </lineage>
</organism>
<gene>
    <name evidence="1" type="ordered locus">F7308_1910</name>
</gene>
<evidence type="ECO:0000313" key="2">
    <source>
        <dbReference type="Proteomes" id="UP000000490"/>
    </source>
</evidence>
<dbReference type="RefSeq" id="WP_013923660.1">
    <property type="nucleotide sequence ID" value="NC_015696.1"/>
</dbReference>
<sequence length="680" mass="80078">MSKNLFKKFISNLNYFEDFERAFNDCINAGVDSFHEKFEESILAYLIACEHVSFFQQLSEANYFFAANYFKDNAKIKEIALQLNVCIDEYRYKQASLLVEKLNKEITNSVLDRDQDQEIKLFRKVLYTKNDEIQMSSDICKHLKSKEYYESFIKDLERKITANLKLISTYQYNIELLDLISKFIVSLDSDYVTKEDQENYLSLVDETFIFEFSENVYDTNQNQAFLEFGLAELRFHPVGQLLESFNLNNKLQIIDKLNLTLFSIEELKDLEDKALNMEECQHISLAIKAAALHKEYQEICKNLIEIQQLAPFKKLLFKLAELKSKSTKTKQHKFWQVIVLKFENNLVIDQRLEIDPSSFDKSLKEYRRLLKQKLQVESLKTYYALACKSFNQSEKNQHNNNLYWAKSNWLSTCNTKEQYSYLNNTTANIIRLNDNQDKEYSEFYLKFIYIYSNISMFNNSSFKCFENINLSEYVENITAIETTSKANKKLAYKTIYQRLLRQDPSKFYQDAYSGFIELCVIYLEAFIEFDLDSIVHDIEDVFYQIRKKYLMSDQDELCSKLLTNLEILYRESVKVKLWQKASDMMKMDDELIEDLKSDFSDSDGVIPQAVFSVKSKLNKFLVIDSNTHYIEELNKVCEKANPLLGGDQKLSKMISMLNGIQTKLDKRVSVPKLLELIDKL</sequence>